<proteinExistence type="predicted"/>
<dbReference type="EMBL" id="CCKQ01014587">
    <property type="protein sequence ID" value="CDW86369.1"/>
    <property type="molecule type" value="Genomic_DNA"/>
</dbReference>
<name>A0A078AW22_STYLE</name>
<dbReference type="AlphaFoldDB" id="A0A078AW22"/>
<feature type="region of interest" description="Disordered" evidence="2">
    <location>
        <begin position="335"/>
        <end position="362"/>
    </location>
</feature>
<feature type="compositionally biased region" description="Basic and acidic residues" evidence="2">
    <location>
        <begin position="607"/>
        <end position="656"/>
    </location>
</feature>
<evidence type="ECO:0000256" key="1">
    <source>
        <dbReference type="SAM" id="Coils"/>
    </source>
</evidence>
<feature type="coiled-coil region" evidence="1">
    <location>
        <begin position="748"/>
        <end position="778"/>
    </location>
</feature>
<accession>A0A078AW22</accession>
<feature type="compositionally biased region" description="Polar residues" evidence="2">
    <location>
        <begin position="335"/>
        <end position="361"/>
    </location>
</feature>
<keyword evidence="1" id="KW-0175">Coiled coil</keyword>
<protein>
    <submittedName>
        <fullName evidence="3">Uncharacterized protein</fullName>
    </submittedName>
</protein>
<keyword evidence="4" id="KW-1185">Reference proteome</keyword>
<sequence>MTQSTMIIEPVQILAHFLDKQTLVNGRLQSQKKYCRIDDGPYCFNSDANSYQSGSIEDSLDYQDIYLETLSDIEQSTKIIKEKSVDSKYLKGILLEGEFYNLVLTFKVYSNVTNQTTEGTLVDKFLQAEFGPNKYIYIQFVTPAFLTSKFDEELVRVENLANKLEEDDTFYPDETFAYNLQNQVVMRFKNPVQLRFLYLKQHRQPAFFQKKTYGEYVIQASYKGQPVVQQHIGLFNTMWKKFVPMDQIVIDELIIPAGVDFDSVSLAVDNVQNYYIAQQQIRKKPTLFMEKLYFTKEFEEEQKIQQQQIIEQQNKLLQDQKEQIEKQAFGNQVNDKNFAKKTNTQSQSSTDDLRQTSQANQKLPDYSTKDMDYFAYADKMADDLIKTFELIGIKLDRNLFKKFIAVDKQMYQALKDKDKKRYDELQVKMKKAFFELMMVGLSEKEKKKQKEQFEQLTDSVVAKVVITHHQQLQRELAAGKTKADGKSLTKGKDDTNSYIALDDKEHKILPAQQKELDQILQKYISAIRLFETGKQADQRNLYQSKYTRFYADTYDEKKMSFQQKQKLNDELNMQAKHILDQTEVKILSEESEKIKTKSDTQLKSSKKQQEKEKLETQKQESSKDKVAAEKGNKQKLEKPASDVPAKDKLIKDKPAQEKSIQGKQVQDKPVQDKPKQVEQKKQDLKQESKLKTESKKVESSKDQKKNLASETNHKTKTQDKNKAEAEESEVNAYWQYLKELLGLQDHEYEQFKGRLTKLEQLAEEYMQAHENNDEKKIKKVKKQYKKELTQFASLVEDFQNLSPLEQQLLENTFDELSEQLLDLMVNPELLDQLELEDADENELEKWEQYLRDHGLDDDMED</sequence>
<feature type="region of interest" description="Disordered" evidence="2">
    <location>
        <begin position="593"/>
        <end position="728"/>
    </location>
</feature>
<evidence type="ECO:0000313" key="3">
    <source>
        <dbReference type="EMBL" id="CDW86369.1"/>
    </source>
</evidence>
<feature type="compositionally biased region" description="Basic and acidic residues" evidence="2">
    <location>
        <begin position="665"/>
        <end position="725"/>
    </location>
</feature>
<dbReference type="OrthoDB" id="10658972at2759"/>
<dbReference type="InParanoid" id="A0A078AW22"/>
<reference evidence="3 4" key="1">
    <citation type="submission" date="2014-06" db="EMBL/GenBank/DDBJ databases">
        <authorList>
            <person name="Swart Estienne"/>
        </authorList>
    </citation>
    <scope>NUCLEOTIDE SEQUENCE [LARGE SCALE GENOMIC DNA]</scope>
    <source>
        <strain evidence="3 4">130c</strain>
    </source>
</reference>
<evidence type="ECO:0000256" key="2">
    <source>
        <dbReference type="SAM" id="MobiDB-lite"/>
    </source>
</evidence>
<dbReference type="Proteomes" id="UP000039865">
    <property type="component" value="Unassembled WGS sequence"/>
</dbReference>
<gene>
    <name evidence="3" type="primary">Contig18549.g19706</name>
    <name evidence="3" type="ORF">STYLEM_15463</name>
</gene>
<organism evidence="3 4">
    <name type="scientific">Stylonychia lemnae</name>
    <name type="common">Ciliate</name>
    <dbReference type="NCBI Taxonomy" id="5949"/>
    <lineage>
        <taxon>Eukaryota</taxon>
        <taxon>Sar</taxon>
        <taxon>Alveolata</taxon>
        <taxon>Ciliophora</taxon>
        <taxon>Intramacronucleata</taxon>
        <taxon>Spirotrichea</taxon>
        <taxon>Stichotrichia</taxon>
        <taxon>Sporadotrichida</taxon>
        <taxon>Oxytrichidae</taxon>
        <taxon>Stylonychinae</taxon>
        <taxon>Stylonychia</taxon>
    </lineage>
</organism>
<evidence type="ECO:0000313" key="4">
    <source>
        <dbReference type="Proteomes" id="UP000039865"/>
    </source>
</evidence>